<dbReference type="STRING" id="1314782.A0A165PRG7"/>
<proteinExistence type="predicted"/>
<organism evidence="1 2">
    <name type="scientific">Neolentinus lepideus HHB14362 ss-1</name>
    <dbReference type="NCBI Taxonomy" id="1314782"/>
    <lineage>
        <taxon>Eukaryota</taxon>
        <taxon>Fungi</taxon>
        <taxon>Dikarya</taxon>
        <taxon>Basidiomycota</taxon>
        <taxon>Agaricomycotina</taxon>
        <taxon>Agaricomycetes</taxon>
        <taxon>Gloeophyllales</taxon>
        <taxon>Gloeophyllaceae</taxon>
        <taxon>Neolentinus</taxon>
    </lineage>
</organism>
<dbReference type="OrthoDB" id="3039123at2759"/>
<keyword evidence="2" id="KW-1185">Reference proteome</keyword>
<name>A0A165PRG7_9AGAM</name>
<dbReference type="EMBL" id="KV425607">
    <property type="protein sequence ID" value="KZT21395.1"/>
    <property type="molecule type" value="Genomic_DNA"/>
</dbReference>
<sequence>MELFWRRRTRNVIIDWRWRALHLGVGAGKQVVVQDYGKPADKSSYKGYSAASDLRRLWILSQRSYPEGVVILTIAQISQNYYLYFILNDTTWDPTILNYSIIEMGGESPVNLNLNIGDYYRLSTTWNTTLCPLMLFLLRLERLRCKRLWWSVVSAIVTRLEDGGAPDYVIAAYYQNNNQFQGTGFTRPLCKVGAAQPLNFVISFIQWLEP</sequence>
<dbReference type="Proteomes" id="UP000076761">
    <property type="component" value="Unassembled WGS sequence"/>
</dbReference>
<protein>
    <submittedName>
        <fullName evidence="1">Uncharacterized protein</fullName>
    </submittedName>
</protein>
<dbReference type="AlphaFoldDB" id="A0A165PRG7"/>
<dbReference type="InParanoid" id="A0A165PRG7"/>
<gene>
    <name evidence="1" type="ORF">NEOLEDRAFT_1150714</name>
</gene>
<evidence type="ECO:0000313" key="1">
    <source>
        <dbReference type="EMBL" id="KZT21395.1"/>
    </source>
</evidence>
<accession>A0A165PRG7</accession>
<reference evidence="1 2" key="1">
    <citation type="journal article" date="2016" name="Mol. Biol. Evol.">
        <title>Comparative Genomics of Early-Diverging Mushroom-Forming Fungi Provides Insights into the Origins of Lignocellulose Decay Capabilities.</title>
        <authorList>
            <person name="Nagy L.G."/>
            <person name="Riley R."/>
            <person name="Tritt A."/>
            <person name="Adam C."/>
            <person name="Daum C."/>
            <person name="Floudas D."/>
            <person name="Sun H."/>
            <person name="Yadav J.S."/>
            <person name="Pangilinan J."/>
            <person name="Larsson K.H."/>
            <person name="Matsuura K."/>
            <person name="Barry K."/>
            <person name="Labutti K."/>
            <person name="Kuo R."/>
            <person name="Ohm R.A."/>
            <person name="Bhattacharya S.S."/>
            <person name="Shirouzu T."/>
            <person name="Yoshinaga Y."/>
            <person name="Martin F.M."/>
            <person name="Grigoriev I.V."/>
            <person name="Hibbett D.S."/>
        </authorList>
    </citation>
    <scope>NUCLEOTIDE SEQUENCE [LARGE SCALE GENOMIC DNA]</scope>
    <source>
        <strain evidence="1 2">HHB14362 ss-1</strain>
    </source>
</reference>
<evidence type="ECO:0000313" key="2">
    <source>
        <dbReference type="Proteomes" id="UP000076761"/>
    </source>
</evidence>